<dbReference type="FunFam" id="3.40.50.1370:FF:000008">
    <property type="entry name" value="Ornithine carbamoyltransferase"/>
    <property type="match status" value="1"/>
</dbReference>
<evidence type="ECO:0000259" key="8">
    <source>
        <dbReference type="Pfam" id="PF02729"/>
    </source>
</evidence>
<evidence type="ECO:0000256" key="1">
    <source>
        <dbReference type="ARBA" id="ARBA00007805"/>
    </source>
</evidence>
<name>A0A518I2V8_9BACT</name>
<gene>
    <name evidence="9" type="primary">argF</name>
    <name evidence="9" type="ORF">Enr13x_72660</name>
</gene>
<dbReference type="InterPro" id="IPR006132">
    <property type="entry name" value="Asp/Orn_carbamoyltranf_P-bd"/>
</dbReference>
<accession>A0A518I2V8</accession>
<dbReference type="KEGG" id="snep:Enr13x_72660"/>
<feature type="domain" description="Aspartate/ornithine carbamoyltransferase Asp/Orn-binding" evidence="7">
    <location>
        <begin position="148"/>
        <end position="300"/>
    </location>
</feature>
<dbReference type="PRINTS" id="PR00102">
    <property type="entry name" value="OTCASE"/>
</dbReference>
<dbReference type="NCBIfam" id="TIGR00658">
    <property type="entry name" value="orni_carb_tr"/>
    <property type="match status" value="1"/>
</dbReference>
<dbReference type="Pfam" id="PF00185">
    <property type="entry name" value="OTCace"/>
    <property type="match status" value="1"/>
</dbReference>
<feature type="domain" description="Aspartate/ornithine carbamoyltransferase carbamoyl-P binding" evidence="8">
    <location>
        <begin position="2"/>
        <end position="141"/>
    </location>
</feature>
<dbReference type="Gene3D" id="3.40.50.1370">
    <property type="entry name" value="Aspartate/ornithine carbamoyltransferase"/>
    <property type="match status" value="2"/>
</dbReference>
<dbReference type="Proteomes" id="UP000319004">
    <property type="component" value="Chromosome"/>
</dbReference>
<evidence type="ECO:0000259" key="7">
    <source>
        <dbReference type="Pfam" id="PF00185"/>
    </source>
</evidence>
<evidence type="ECO:0000313" key="10">
    <source>
        <dbReference type="Proteomes" id="UP000319004"/>
    </source>
</evidence>
<comment type="catalytic activity">
    <reaction evidence="4">
        <text>carbamoyl phosphate + L-ornithine = L-citrulline + phosphate + H(+)</text>
        <dbReference type="Rhea" id="RHEA:19513"/>
        <dbReference type="ChEBI" id="CHEBI:15378"/>
        <dbReference type="ChEBI" id="CHEBI:43474"/>
        <dbReference type="ChEBI" id="CHEBI:46911"/>
        <dbReference type="ChEBI" id="CHEBI:57743"/>
        <dbReference type="ChEBI" id="CHEBI:58228"/>
        <dbReference type="EC" id="2.1.3.3"/>
    </reaction>
</comment>
<protein>
    <recommendedName>
        <fullName evidence="2 5">Ornithine carbamoyltransferase</fullName>
        <ecNumber evidence="2 5">2.1.3.3</ecNumber>
    </recommendedName>
</protein>
<dbReference type="PANTHER" id="PTHR45753">
    <property type="entry name" value="ORNITHINE CARBAMOYLTRANSFERASE, MITOCHONDRIAL"/>
    <property type="match status" value="1"/>
</dbReference>
<dbReference type="SUPFAM" id="SSF53671">
    <property type="entry name" value="Aspartate/ornithine carbamoyltransferase"/>
    <property type="match status" value="1"/>
</dbReference>
<dbReference type="NCBIfam" id="NF001986">
    <property type="entry name" value="PRK00779.1"/>
    <property type="match status" value="1"/>
</dbReference>
<evidence type="ECO:0000256" key="5">
    <source>
        <dbReference type="NCBIfam" id="TIGR00658"/>
    </source>
</evidence>
<proteinExistence type="inferred from homology"/>
<evidence type="ECO:0000256" key="6">
    <source>
        <dbReference type="RuleBase" id="RU003634"/>
    </source>
</evidence>
<dbReference type="GO" id="GO:0042450">
    <property type="term" value="P:L-arginine biosynthetic process via ornithine"/>
    <property type="evidence" value="ECO:0007669"/>
    <property type="project" value="UniProtKB-UniRule"/>
</dbReference>
<dbReference type="Pfam" id="PF02729">
    <property type="entry name" value="OTCace_N"/>
    <property type="match status" value="1"/>
</dbReference>
<dbReference type="InterPro" id="IPR006130">
    <property type="entry name" value="Asp/Orn_carbamoylTrfase"/>
</dbReference>
<dbReference type="PANTHER" id="PTHR45753:SF3">
    <property type="entry name" value="ORNITHINE TRANSCARBAMYLASE, MITOCHONDRIAL"/>
    <property type="match status" value="1"/>
</dbReference>
<evidence type="ECO:0000313" key="9">
    <source>
        <dbReference type="EMBL" id="QDV47357.1"/>
    </source>
</evidence>
<dbReference type="GO" id="GO:0016597">
    <property type="term" value="F:amino acid binding"/>
    <property type="evidence" value="ECO:0007669"/>
    <property type="project" value="InterPro"/>
</dbReference>
<keyword evidence="3 6" id="KW-0808">Transferase</keyword>
<dbReference type="EMBL" id="CP037423">
    <property type="protein sequence ID" value="QDV47357.1"/>
    <property type="molecule type" value="Genomic_DNA"/>
</dbReference>
<dbReference type="InterPro" id="IPR036901">
    <property type="entry name" value="Asp/Orn_carbamoylTrfase_sf"/>
</dbReference>
<comment type="similarity">
    <text evidence="1">Belongs to the aspartate/ornithine carbamoyltransferase superfamily. OTCase family.</text>
</comment>
<dbReference type="PRINTS" id="PR00100">
    <property type="entry name" value="AOTCASE"/>
</dbReference>
<dbReference type="GO" id="GO:0004585">
    <property type="term" value="F:ornithine carbamoyltransferase activity"/>
    <property type="evidence" value="ECO:0007669"/>
    <property type="project" value="UniProtKB-UniRule"/>
</dbReference>
<dbReference type="AlphaFoldDB" id="A0A518I2V8"/>
<dbReference type="InterPro" id="IPR002292">
    <property type="entry name" value="Orn/put_carbamltrans"/>
</dbReference>
<dbReference type="OrthoDB" id="9802587at2"/>
<dbReference type="RefSeq" id="WP_145391437.1">
    <property type="nucleotide sequence ID" value="NZ_CP037423.1"/>
</dbReference>
<keyword evidence="10" id="KW-1185">Reference proteome</keyword>
<evidence type="ECO:0000256" key="3">
    <source>
        <dbReference type="ARBA" id="ARBA00022679"/>
    </source>
</evidence>
<evidence type="ECO:0000256" key="4">
    <source>
        <dbReference type="ARBA" id="ARBA00048772"/>
    </source>
</evidence>
<evidence type="ECO:0000256" key="2">
    <source>
        <dbReference type="ARBA" id="ARBA00013007"/>
    </source>
</evidence>
<dbReference type="InterPro" id="IPR006131">
    <property type="entry name" value="Asp_carbamoyltransf_Asp/Orn-bd"/>
</dbReference>
<sequence>MQHFLSLFDISPDDLQLILRTAGVVKKKLAAGDRPNILKNQVIALLFEKPSLRTRVSFEAGMAQLGGESLFLGSDVGWGKREAPSDFTNVLGQFVDAVVCRAKQHAKVELLASFDAMPVINGLTDLCHPCQALADILTIEEVFGSYVGKHLVFVGDGNNVAQSLALICAMLKMRFTLACPDGYEMDSDWMAKLRAAYPNAEIESVRDPAAAVKTADAIYTDVWTSMGQEAEMVARRQAFADFQLNKTLLAAAPSSARVLHCLPAVRGEEITDEVIDGDQSVIVRQAGNRMHAQKGLLVWLLGRDWIAKNVV</sequence>
<dbReference type="EC" id="2.1.3.3" evidence="2 5"/>
<organism evidence="9 10">
    <name type="scientific">Stieleria neptunia</name>
    <dbReference type="NCBI Taxonomy" id="2527979"/>
    <lineage>
        <taxon>Bacteria</taxon>
        <taxon>Pseudomonadati</taxon>
        <taxon>Planctomycetota</taxon>
        <taxon>Planctomycetia</taxon>
        <taxon>Pirellulales</taxon>
        <taxon>Pirellulaceae</taxon>
        <taxon>Stieleria</taxon>
    </lineage>
</organism>
<reference evidence="9 10" key="1">
    <citation type="submission" date="2019-03" db="EMBL/GenBank/DDBJ databases">
        <title>Deep-cultivation of Planctomycetes and their phenomic and genomic characterization uncovers novel biology.</title>
        <authorList>
            <person name="Wiegand S."/>
            <person name="Jogler M."/>
            <person name="Boedeker C."/>
            <person name="Pinto D."/>
            <person name="Vollmers J."/>
            <person name="Rivas-Marin E."/>
            <person name="Kohn T."/>
            <person name="Peeters S.H."/>
            <person name="Heuer A."/>
            <person name="Rast P."/>
            <person name="Oberbeckmann S."/>
            <person name="Bunk B."/>
            <person name="Jeske O."/>
            <person name="Meyerdierks A."/>
            <person name="Storesund J.E."/>
            <person name="Kallscheuer N."/>
            <person name="Luecker S."/>
            <person name="Lage O.M."/>
            <person name="Pohl T."/>
            <person name="Merkel B.J."/>
            <person name="Hornburger P."/>
            <person name="Mueller R.-W."/>
            <person name="Bruemmer F."/>
            <person name="Labrenz M."/>
            <person name="Spormann A.M."/>
            <person name="Op den Camp H."/>
            <person name="Overmann J."/>
            <person name="Amann R."/>
            <person name="Jetten M.S.M."/>
            <person name="Mascher T."/>
            <person name="Medema M.H."/>
            <person name="Devos D.P."/>
            <person name="Kaster A.-K."/>
            <person name="Ovreas L."/>
            <person name="Rohde M."/>
            <person name="Galperin M.Y."/>
            <person name="Jogler C."/>
        </authorList>
    </citation>
    <scope>NUCLEOTIDE SEQUENCE [LARGE SCALE GENOMIC DNA]</scope>
    <source>
        <strain evidence="9 10">Enr13</strain>
    </source>
</reference>
<dbReference type="GO" id="GO:0019240">
    <property type="term" value="P:citrulline biosynthetic process"/>
    <property type="evidence" value="ECO:0007669"/>
    <property type="project" value="TreeGrafter"/>
</dbReference>